<evidence type="ECO:0000313" key="2">
    <source>
        <dbReference type="Proteomes" id="UP000311382"/>
    </source>
</evidence>
<sequence>MPSAPKEQPTATYHSLHDLLKWLTDTNLQIRSSRLDQSAMYQWRRSALDNVVEPWKNETDLAGRQRFEHEIAVVQRRLAGREITRVEDLPTVATMLAWMRPQRGQFYDVARDQVHQRSLAKAPAARITHRSALLHGTTKAEWEAERAVDRLS</sequence>
<keyword evidence="2" id="KW-1185">Reference proteome</keyword>
<reference evidence="1 2" key="1">
    <citation type="submission" date="2019-03" db="EMBL/GenBank/DDBJ databases">
        <title>Rhodosporidium diobovatum UCD-FST 08-225 genome sequencing, assembly, and annotation.</title>
        <authorList>
            <person name="Fakankun I.U."/>
            <person name="Fristensky B."/>
            <person name="Levin D.B."/>
        </authorList>
    </citation>
    <scope>NUCLEOTIDE SEQUENCE [LARGE SCALE GENOMIC DNA]</scope>
    <source>
        <strain evidence="1 2">UCD-FST 08-225</strain>
    </source>
</reference>
<comment type="caution">
    <text evidence="1">The sequence shown here is derived from an EMBL/GenBank/DDBJ whole genome shotgun (WGS) entry which is preliminary data.</text>
</comment>
<evidence type="ECO:0000313" key="1">
    <source>
        <dbReference type="EMBL" id="TNY17140.1"/>
    </source>
</evidence>
<accession>A0A5C5FK68</accession>
<name>A0A5C5FK68_9BASI</name>
<protein>
    <submittedName>
        <fullName evidence="1">Uncharacterized protein</fullName>
    </submittedName>
</protein>
<dbReference type="EMBL" id="SOZI01000240">
    <property type="protein sequence ID" value="TNY17140.1"/>
    <property type="molecule type" value="Genomic_DNA"/>
</dbReference>
<dbReference type="Proteomes" id="UP000311382">
    <property type="component" value="Unassembled WGS sequence"/>
</dbReference>
<gene>
    <name evidence="1" type="ORF">DMC30DRAFT_410027</name>
</gene>
<proteinExistence type="predicted"/>
<organism evidence="1 2">
    <name type="scientific">Rhodotorula diobovata</name>
    <dbReference type="NCBI Taxonomy" id="5288"/>
    <lineage>
        <taxon>Eukaryota</taxon>
        <taxon>Fungi</taxon>
        <taxon>Dikarya</taxon>
        <taxon>Basidiomycota</taxon>
        <taxon>Pucciniomycotina</taxon>
        <taxon>Microbotryomycetes</taxon>
        <taxon>Sporidiobolales</taxon>
        <taxon>Sporidiobolaceae</taxon>
        <taxon>Rhodotorula</taxon>
    </lineage>
</organism>
<dbReference type="AlphaFoldDB" id="A0A5C5FK68"/>